<feature type="domain" description="Ig-like" evidence="6">
    <location>
        <begin position="1"/>
        <end position="118"/>
    </location>
</feature>
<evidence type="ECO:0000313" key="7">
    <source>
        <dbReference type="Ensembl" id="ENSSSUP00005024248.1"/>
    </source>
</evidence>
<evidence type="ECO:0000256" key="4">
    <source>
        <dbReference type="SAM" id="MobiDB-lite"/>
    </source>
</evidence>
<dbReference type="GO" id="GO:0002764">
    <property type="term" value="P:immune response-regulating signaling pathway"/>
    <property type="evidence" value="ECO:0007669"/>
    <property type="project" value="TreeGrafter"/>
</dbReference>
<dbReference type="SUPFAM" id="SSF48726">
    <property type="entry name" value="Immunoglobulin"/>
    <property type="match status" value="1"/>
</dbReference>
<reference evidence="7" key="3">
    <citation type="submission" date="2025-09" db="UniProtKB">
        <authorList>
            <consortium name="Ensembl"/>
        </authorList>
    </citation>
    <scope>IDENTIFICATION</scope>
</reference>
<dbReference type="PANTHER" id="PTHR11738">
    <property type="entry name" value="MHC CLASS I NK CELL RECEPTOR"/>
    <property type="match status" value="1"/>
</dbReference>
<feature type="chain" id="PRO_5025340441" description="Ig-like domain-containing protein" evidence="5">
    <location>
        <begin position="17"/>
        <end position="131"/>
    </location>
</feature>
<dbReference type="InterPro" id="IPR007110">
    <property type="entry name" value="Ig-like_dom"/>
</dbReference>
<keyword evidence="2" id="KW-1015">Disulfide bond</keyword>
<dbReference type="PROSITE" id="PS50835">
    <property type="entry name" value="IG_LIKE"/>
    <property type="match status" value="1"/>
</dbReference>
<dbReference type="Gene3D" id="2.60.40.10">
    <property type="entry name" value="Immunoglobulins"/>
    <property type="match status" value="1"/>
</dbReference>
<dbReference type="AlphaFoldDB" id="A0A673UFC4"/>
<protein>
    <recommendedName>
        <fullName evidence="6">Ig-like domain-containing protein</fullName>
    </recommendedName>
</protein>
<dbReference type="Ensembl" id="ENSSSUT00005027767.1">
    <property type="protein sequence ID" value="ENSSSUP00005024248.1"/>
    <property type="gene ID" value="ENSSSUG00005015802.1"/>
</dbReference>
<feature type="region of interest" description="Disordered" evidence="4">
    <location>
        <begin position="109"/>
        <end position="131"/>
    </location>
</feature>
<dbReference type="InterPro" id="IPR050412">
    <property type="entry name" value="Ig-like_Receptors_ImmuneReg"/>
</dbReference>
<organism evidence="7 8">
    <name type="scientific">Suricata suricatta</name>
    <name type="common">Meerkat</name>
    <dbReference type="NCBI Taxonomy" id="37032"/>
    <lineage>
        <taxon>Eukaryota</taxon>
        <taxon>Metazoa</taxon>
        <taxon>Chordata</taxon>
        <taxon>Craniata</taxon>
        <taxon>Vertebrata</taxon>
        <taxon>Euteleostomi</taxon>
        <taxon>Mammalia</taxon>
        <taxon>Eutheria</taxon>
        <taxon>Laurasiatheria</taxon>
        <taxon>Carnivora</taxon>
        <taxon>Feliformia</taxon>
        <taxon>Herpestidae</taxon>
        <taxon>Suricata</taxon>
    </lineage>
</organism>
<dbReference type="FunFam" id="2.60.40.10:FF:000049">
    <property type="entry name" value="Leukocyte immunoglobulin-like receptor subfamily B member 1"/>
    <property type="match status" value="1"/>
</dbReference>
<sequence>MITEFLSLLCLGLSMGFEDEKKNETLTKPYLSALPSPVVEWGGNVTLRCQGHFQNVTFMLGKLQDSGYREEQRSAGHTAEFFLTNLEPKDSGTYFCAYKTMASQEWSEQSEHLQLEVTDDRGKHRAPPAGK</sequence>
<dbReference type="InterPro" id="IPR003599">
    <property type="entry name" value="Ig_sub"/>
</dbReference>
<dbReference type="SMART" id="SM00409">
    <property type="entry name" value="IG"/>
    <property type="match status" value="1"/>
</dbReference>
<dbReference type="Proteomes" id="UP000472268">
    <property type="component" value="Chromosome 16"/>
</dbReference>
<keyword evidence="8" id="KW-1185">Reference proteome</keyword>
<name>A0A673UFC4_SURSU</name>
<evidence type="ECO:0000256" key="2">
    <source>
        <dbReference type="ARBA" id="ARBA00023157"/>
    </source>
</evidence>
<dbReference type="PANTHER" id="PTHR11738:SF180">
    <property type="entry name" value="V-SET AND TRANSMEMBRANE DOMAIN-CONTAINING PROTEIN 1"/>
    <property type="match status" value="1"/>
</dbReference>
<evidence type="ECO:0000256" key="3">
    <source>
        <dbReference type="ARBA" id="ARBA00023319"/>
    </source>
</evidence>
<dbReference type="InterPro" id="IPR036179">
    <property type="entry name" value="Ig-like_dom_sf"/>
</dbReference>
<gene>
    <name evidence="7" type="primary">LOC115280078</name>
</gene>
<keyword evidence="3" id="KW-0393">Immunoglobulin domain</keyword>
<dbReference type="OMA" id="QMETLPK"/>
<dbReference type="Pfam" id="PF13895">
    <property type="entry name" value="Ig_2"/>
    <property type="match status" value="1"/>
</dbReference>
<feature type="compositionally biased region" description="Basic and acidic residues" evidence="4">
    <location>
        <begin position="109"/>
        <end position="122"/>
    </location>
</feature>
<keyword evidence="1 5" id="KW-0732">Signal</keyword>
<reference evidence="7" key="2">
    <citation type="submission" date="2025-08" db="UniProtKB">
        <authorList>
            <consortium name="Ensembl"/>
        </authorList>
    </citation>
    <scope>IDENTIFICATION</scope>
</reference>
<proteinExistence type="predicted"/>
<dbReference type="GO" id="GO:0005886">
    <property type="term" value="C:plasma membrane"/>
    <property type="evidence" value="ECO:0007669"/>
    <property type="project" value="TreeGrafter"/>
</dbReference>
<evidence type="ECO:0000313" key="8">
    <source>
        <dbReference type="Proteomes" id="UP000472268"/>
    </source>
</evidence>
<evidence type="ECO:0000256" key="1">
    <source>
        <dbReference type="ARBA" id="ARBA00022729"/>
    </source>
</evidence>
<dbReference type="InterPro" id="IPR013783">
    <property type="entry name" value="Ig-like_fold"/>
</dbReference>
<feature type="signal peptide" evidence="5">
    <location>
        <begin position="1"/>
        <end position="16"/>
    </location>
</feature>
<evidence type="ECO:0000259" key="6">
    <source>
        <dbReference type="PROSITE" id="PS50835"/>
    </source>
</evidence>
<accession>A0A673UFC4</accession>
<evidence type="ECO:0000256" key="5">
    <source>
        <dbReference type="SAM" id="SignalP"/>
    </source>
</evidence>
<reference evidence="7 8" key="1">
    <citation type="submission" date="2019-05" db="EMBL/GenBank/DDBJ databases">
        <title>A Chromosome-scale Meerkat (S. suricatta) Genome Assembly.</title>
        <authorList>
            <person name="Dudchenko O."/>
            <person name="Lieberman Aiden E."/>
            <person name="Tung J."/>
            <person name="Barreiro L.B."/>
            <person name="Clutton-Brock T.H."/>
        </authorList>
    </citation>
    <scope>NUCLEOTIDE SEQUENCE [LARGE SCALE GENOMIC DNA]</scope>
</reference>